<dbReference type="CDD" id="cd01299">
    <property type="entry name" value="Met_dep_hydrolase_A"/>
    <property type="match status" value="1"/>
</dbReference>
<dbReference type="SUPFAM" id="SSF51338">
    <property type="entry name" value="Composite domain of metallo-dependent hydrolases"/>
    <property type="match status" value="1"/>
</dbReference>
<dbReference type="Gene3D" id="2.30.40.10">
    <property type="entry name" value="Urease, subunit C, domain 1"/>
    <property type="match status" value="1"/>
</dbReference>
<proteinExistence type="predicted"/>
<dbReference type="InterPro" id="IPR051781">
    <property type="entry name" value="Metallo-dep_Hydrolase"/>
</dbReference>
<dbReference type="Proteomes" id="UP000297447">
    <property type="component" value="Unassembled WGS sequence"/>
</dbReference>
<dbReference type="InterPro" id="IPR006680">
    <property type="entry name" value="Amidohydro-rel"/>
</dbReference>
<reference evidence="2 3" key="1">
    <citation type="submission" date="2019-03" db="EMBL/GenBank/DDBJ databases">
        <title>Genomics of glacier-inhabiting Cryobacterium strains.</title>
        <authorList>
            <person name="Liu Q."/>
            <person name="Xin Y.-H."/>
        </authorList>
    </citation>
    <scope>NUCLEOTIDE SEQUENCE [LARGE SCALE GENOMIC DNA]</scope>
    <source>
        <strain evidence="2 3">Hh14</strain>
    </source>
</reference>
<accession>A0A4R9A229</accession>
<sequence length="491" mass="52202">MTWRSSSSSCTGSIETLALWHDTYLQSTGHKYQNSAPQHDCYVHDVESPIKSPRQGNPRSQASGGLFVNTHQAVAVINATIIDGTGSAPRPQQSIVVRDGVIEWIGPHSELPTLPENTEFVDIDGATVLPGFMDVHVHLAMDGSLNPAGYLHEPDALLHFRGVRNARRTLDAGVTTVRDLSGSDYALAMAVEQGIIAGPRAIMAIHAMGPTGGHSDSRTLTVPFDCHPAGAHFGKTADGEDAARKLAREILRMGAGVVKVMATGGVWSPRDAPEHDGFTEKEMRVIVEEATNKGVYVAAHAQGANGIKNALRAGIKSIEHGYLIDDEGIQLLLDNDAWLVPTLLTGTTPPDPTKATAYAVEKKNRVRALLEKNIARAFAAGVKVALGTDSGVVPHGQNLRELGIMVDLGMDPMRAIVAGTLEAARLLRLDGEAGSIAVGKRADLVVTAANPLTDIHSLGDPQNISLVIQNGAIVVDRRIRALALSTDRRTA</sequence>
<dbReference type="Gene3D" id="3.20.20.140">
    <property type="entry name" value="Metal-dependent hydrolases"/>
    <property type="match status" value="1"/>
</dbReference>
<dbReference type="OrthoDB" id="3189065at2"/>
<evidence type="ECO:0000313" key="2">
    <source>
        <dbReference type="EMBL" id="TFD50253.1"/>
    </source>
</evidence>
<evidence type="ECO:0000259" key="1">
    <source>
        <dbReference type="Pfam" id="PF01979"/>
    </source>
</evidence>
<dbReference type="AlphaFoldDB" id="A0A4R9A229"/>
<evidence type="ECO:0000313" key="3">
    <source>
        <dbReference type="Proteomes" id="UP000297447"/>
    </source>
</evidence>
<name>A0A4R9A229_9MICO</name>
<feature type="domain" description="Amidohydrolase-related" evidence="1">
    <location>
        <begin position="127"/>
        <end position="474"/>
    </location>
</feature>
<protein>
    <submittedName>
        <fullName evidence="2">Amidohydrolase family protein</fullName>
    </submittedName>
</protein>
<organism evidence="2 3">
    <name type="scientific">Cryobacterium frigoriphilum</name>
    <dbReference type="NCBI Taxonomy" id="1259150"/>
    <lineage>
        <taxon>Bacteria</taxon>
        <taxon>Bacillati</taxon>
        <taxon>Actinomycetota</taxon>
        <taxon>Actinomycetes</taxon>
        <taxon>Micrococcales</taxon>
        <taxon>Microbacteriaceae</taxon>
        <taxon>Cryobacterium</taxon>
    </lineage>
</organism>
<dbReference type="InterPro" id="IPR032466">
    <property type="entry name" value="Metal_Hydrolase"/>
</dbReference>
<dbReference type="InterPro" id="IPR057744">
    <property type="entry name" value="OTAase-like"/>
</dbReference>
<dbReference type="PANTHER" id="PTHR43135">
    <property type="entry name" value="ALPHA-D-RIBOSE 1-METHYLPHOSPHONATE 5-TRIPHOSPHATE DIPHOSPHATASE"/>
    <property type="match status" value="1"/>
</dbReference>
<dbReference type="Pfam" id="PF01979">
    <property type="entry name" value="Amidohydro_1"/>
    <property type="match status" value="1"/>
</dbReference>
<dbReference type="GO" id="GO:0016810">
    <property type="term" value="F:hydrolase activity, acting on carbon-nitrogen (but not peptide) bonds"/>
    <property type="evidence" value="ECO:0007669"/>
    <property type="project" value="InterPro"/>
</dbReference>
<dbReference type="SUPFAM" id="SSF51556">
    <property type="entry name" value="Metallo-dependent hydrolases"/>
    <property type="match status" value="1"/>
</dbReference>
<comment type="caution">
    <text evidence="2">The sequence shown here is derived from an EMBL/GenBank/DDBJ whole genome shotgun (WGS) entry which is preliminary data.</text>
</comment>
<dbReference type="InterPro" id="IPR011059">
    <property type="entry name" value="Metal-dep_hydrolase_composite"/>
</dbReference>
<dbReference type="PANTHER" id="PTHR43135:SF3">
    <property type="entry name" value="ALPHA-D-RIBOSE 1-METHYLPHOSPHONATE 5-TRIPHOSPHATE DIPHOSPHATASE"/>
    <property type="match status" value="1"/>
</dbReference>
<dbReference type="EMBL" id="SOHE01000044">
    <property type="protein sequence ID" value="TFD50253.1"/>
    <property type="molecule type" value="Genomic_DNA"/>
</dbReference>
<keyword evidence="3" id="KW-1185">Reference proteome</keyword>
<gene>
    <name evidence="2" type="ORF">E3T55_10125</name>
</gene>
<keyword evidence="2" id="KW-0378">Hydrolase</keyword>